<dbReference type="Pfam" id="PF00924">
    <property type="entry name" value="MS_channel_2nd"/>
    <property type="match status" value="1"/>
</dbReference>
<dbReference type="Pfam" id="PF21082">
    <property type="entry name" value="MS_channel_3rd"/>
    <property type="match status" value="1"/>
</dbReference>
<evidence type="ECO:0000256" key="3">
    <source>
        <dbReference type="ARBA" id="ARBA00022475"/>
    </source>
</evidence>
<evidence type="ECO:0000256" key="7">
    <source>
        <dbReference type="SAM" id="Phobius"/>
    </source>
</evidence>
<keyword evidence="5 7" id="KW-1133">Transmembrane helix</keyword>
<feature type="transmembrane region" description="Helical" evidence="7">
    <location>
        <begin position="329"/>
        <end position="352"/>
    </location>
</feature>
<keyword evidence="3" id="KW-1003">Cell membrane</keyword>
<evidence type="ECO:0000256" key="4">
    <source>
        <dbReference type="ARBA" id="ARBA00022692"/>
    </source>
</evidence>
<evidence type="ECO:0000313" key="11">
    <source>
        <dbReference type="EMBL" id="GGI52108.1"/>
    </source>
</evidence>
<feature type="transmembrane region" description="Helical" evidence="7">
    <location>
        <begin position="288"/>
        <end position="309"/>
    </location>
</feature>
<comment type="similarity">
    <text evidence="2">Belongs to the MscS (TC 1.A.23) family.</text>
</comment>
<feature type="transmembrane region" description="Helical" evidence="7">
    <location>
        <begin position="383"/>
        <end position="401"/>
    </location>
</feature>
<keyword evidence="8" id="KW-0732">Signal</keyword>
<accession>A0A917JB59</accession>
<dbReference type="PANTHER" id="PTHR30221">
    <property type="entry name" value="SMALL-CONDUCTANCE MECHANOSENSITIVE CHANNEL"/>
    <property type="match status" value="1"/>
</dbReference>
<dbReference type="GO" id="GO:0008381">
    <property type="term" value="F:mechanosensitive monoatomic ion channel activity"/>
    <property type="evidence" value="ECO:0007669"/>
    <property type="project" value="InterPro"/>
</dbReference>
<protein>
    <submittedName>
        <fullName evidence="11">Ion channel</fullName>
    </submittedName>
</protein>
<comment type="subcellular location">
    <subcellularLocation>
        <location evidence="1">Cell membrane</location>
        <topology evidence="1">Multi-pass membrane protein</topology>
    </subcellularLocation>
</comment>
<feature type="transmembrane region" description="Helical" evidence="7">
    <location>
        <begin position="223"/>
        <end position="240"/>
    </location>
</feature>
<evidence type="ECO:0000259" key="10">
    <source>
        <dbReference type="Pfam" id="PF21082"/>
    </source>
</evidence>
<keyword evidence="6 7" id="KW-0472">Membrane</keyword>
<dbReference type="EMBL" id="BMDO01000010">
    <property type="protein sequence ID" value="GGI52108.1"/>
    <property type="molecule type" value="Genomic_DNA"/>
</dbReference>
<dbReference type="Proteomes" id="UP000662074">
    <property type="component" value="Unassembled WGS sequence"/>
</dbReference>
<dbReference type="InterPro" id="IPR049278">
    <property type="entry name" value="MS_channel_C"/>
</dbReference>
<dbReference type="InterPro" id="IPR023408">
    <property type="entry name" value="MscS_beta-dom_sf"/>
</dbReference>
<evidence type="ECO:0000313" key="12">
    <source>
        <dbReference type="Proteomes" id="UP000662074"/>
    </source>
</evidence>
<reference evidence="11" key="1">
    <citation type="journal article" date="2014" name="Int. J. Syst. Evol. Microbiol.">
        <title>Complete genome sequence of Corynebacterium casei LMG S-19264T (=DSM 44701T), isolated from a smear-ripened cheese.</title>
        <authorList>
            <consortium name="US DOE Joint Genome Institute (JGI-PGF)"/>
            <person name="Walter F."/>
            <person name="Albersmeier A."/>
            <person name="Kalinowski J."/>
            <person name="Ruckert C."/>
        </authorList>
    </citation>
    <scope>NUCLEOTIDE SEQUENCE</scope>
    <source>
        <strain evidence="11">CCM 8711</strain>
    </source>
</reference>
<evidence type="ECO:0000259" key="9">
    <source>
        <dbReference type="Pfam" id="PF00924"/>
    </source>
</evidence>
<dbReference type="Gene3D" id="3.30.70.100">
    <property type="match status" value="1"/>
</dbReference>
<sequence length="625" mass="70936">MRLILLFIAANLFFCAGARAIQTTDTARKQVDSFRNVALDKQSIELQRLKTKHEADSLREQQLKQQIQALRSTDNLKKESLARELSALRSADSVRLAQQKRRVDSLRSIVKGFPVKPFLDTLFIVYSKQGSFTAGERAEAVEARIRKLEDNFRFTPDSLQLVSSESTTDLVYGGNLIIAVSEQDALWMNKTRAQLAAQYKMIIGRAVVSYQQQTSWQTLLKEAGLALLVIITLIVVIYLINRLFKKLNTWITSLNGTWINGVRIRNYELLNSTQETGFIVSAVRIIKWIVILIAVYLALPVLFGIFPWTRDISAQLLNYITGPIKKILAAIWGYMPNFFTIAILVIVFRYVLRFLRFLKNEIEGGALRIPGFYADWASPTYQIIRVLVLAFMLIVIFPYMPGSDSPIFKGVSVFVGVLFTFGSAGALGNLVAGLVLTYMRAFRIGDRVKIGEVSGDIIERTLLVTRIRTTKNEIISIPNSTVMNSHTVNYSSDAPEKGLILYTTVTVGYDIAWRQVYDLLTKAAHRTELIEKEPAPFVLQLSLDDYYITYQLNTYTKHPNRQAVIYTRLYENVQDVFIEAGIELMSPHFYALRDGHEINIPKQFRKADASRAGIKVDLNNKRDKI</sequence>
<dbReference type="Gene3D" id="2.30.30.60">
    <property type="match status" value="1"/>
</dbReference>
<keyword evidence="12" id="KW-1185">Reference proteome</keyword>
<proteinExistence type="inferred from homology"/>
<name>A0A917JB59_9SPHI</name>
<evidence type="ECO:0000256" key="5">
    <source>
        <dbReference type="ARBA" id="ARBA00022989"/>
    </source>
</evidence>
<dbReference type="AlphaFoldDB" id="A0A917JB59"/>
<feature type="domain" description="Mechanosensitive ion channel MscS C-terminal" evidence="10">
    <location>
        <begin position="504"/>
        <end position="584"/>
    </location>
</feature>
<dbReference type="GO" id="GO:0005886">
    <property type="term" value="C:plasma membrane"/>
    <property type="evidence" value="ECO:0007669"/>
    <property type="project" value="UniProtKB-SubCell"/>
</dbReference>
<feature type="signal peptide" evidence="8">
    <location>
        <begin position="1"/>
        <end position="20"/>
    </location>
</feature>
<evidence type="ECO:0000256" key="2">
    <source>
        <dbReference type="ARBA" id="ARBA00008017"/>
    </source>
</evidence>
<organism evidence="11 12">
    <name type="scientific">Mucilaginibacter galii</name>
    <dbReference type="NCBI Taxonomy" id="2005073"/>
    <lineage>
        <taxon>Bacteria</taxon>
        <taxon>Pseudomonadati</taxon>
        <taxon>Bacteroidota</taxon>
        <taxon>Sphingobacteriia</taxon>
        <taxon>Sphingobacteriales</taxon>
        <taxon>Sphingobacteriaceae</taxon>
        <taxon>Mucilaginibacter</taxon>
    </lineage>
</organism>
<evidence type="ECO:0000256" key="8">
    <source>
        <dbReference type="SAM" id="SignalP"/>
    </source>
</evidence>
<dbReference type="InterPro" id="IPR045275">
    <property type="entry name" value="MscS_archaea/bacteria_type"/>
</dbReference>
<gene>
    <name evidence="11" type="primary">mscS1</name>
    <name evidence="11" type="ORF">GCM10011425_33200</name>
</gene>
<reference evidence="11" key="2">
    <citation type="submission" date="2020-09" db="EMBL/GenBank/DDBJ databases">
        <authorList>
            <person name="Sun Q."/>
            <person name="Sedlacek I."/>
        </authorList>
    </citation>
    <scope>NUCLEOTIDE SEQUENCE</scope>
    <source>
        <strain evidence="11">CCM 8711</strain>
    </source>
</reference>
<dbReference type="RefSeq" id="WP_188418219.1">
    <property type="nucleotide sequence ID" value="NZ_BMDO01000010.1"/>
</dbReference>
<dbReference type="SUPFAM" id="SSF82689">
    <property type="entry name" value="Mechanosensitive channel protein MscS (YggB), C-terminal domain"/>
    <property type="match status" value="1"/>
</dbReference>
<dbReference type="PANTHER" id="PTHR30221:SF18">
    <property type="entry name" value="SLL0590 PROTEIN"/>
    <property type="match status" value="1"/>
</dbReference>
<dbReference type="SUPFAM" id="SSF50182">
    <property type="entry name" value="Sm-like ribonucleoproteins"/>
    <property type="match status" value="1"/>
</dbReference>
<feature type="chain" id="PRO_5037088058" evidence="8">
    <location>
        <begin position="21"/>
        <end position="625"/>
    </location>
</feature>
<feature type="transmembrane region" description="Helical" evidence="7">
    <location>
        <begin position="413"/>
        <end position="439"/>
    </location>
</feature>
<keyword evidence="4 7" id="KW-0812">Transmembrane</keyword>
<feature type="domain" description="Mechanosensitive ion channel MscS" evidence="9">
    <location>
        <begin position="427"/>
        <end position="491"/>
    </location>
</feature>
<dbReference type="InterPro" id="IPR010920">
    <property type="entry name" value="LSM_dom_sf"/>
</dbReference>
<evidence type="ECO:0000256" key="6">
    <source>
        <dbReference type="ARBA" id="ARBA00023136"/>
    </source>
</evidence>
<dbReference type="InterPro" id="IPR011066">
    <property type="entry name" value="MscS_channel_C_sf"/>
</dbReference>
<dbReference type="InterPro" id="IPR006685">
    <property type="entry name" value="MscS_channel_2nd"/>
</dbReference>
<comment type="caution">
    <text evidence="11">The sequence shown here is derived from an EMBL/GenBank/DDBJ whole genome shotgun (WGS) entry which is preliminary data.</text>
</comment>
<evidence type="ECO:0000256" key="1">
    <source>
        <dbReference type="ARBA" id="ARBA00004651"/>
    </source>
</evidence>